<organism evidence="4 5">
    <name type="scientific">Penstemon smallii</name>
    <dbReference type="NCBI Taxonomy" id="265156"/>
    <lineage>
        <taxon>Eukaryota</taxon>
        <taxon>Viridiplantae</taxon>
        <taxon>Streptophyta</taxon>
        <taxon>Embryophyta</taxon>
        <taxon>Tracheophyta</taxon>
        <taxon>Spermatophyta</taxon>
        <taxon>Magnoliopsida</taxon>
        <taxon>eudicotyledons</taxon>
        <taxon>Gunneridae</taxon>
        <taxon>Pentapetalae</taxon>
        <taxon>asterids</taxon>
        <taxon>lamiids</taxon>
        <taxon>Lamiales</taxon>
        <taxon>Plantaginaceae</taxon>
        <taxon>Cheloneae</taxon>
        <taxon>Penstemon</taxon>
    </lineage>
</organism>
<dbReference type="InterPro" id="IPR035979">
    <property type="entry name" value="RBD_domain_sf"/>
</dbReference>
<comment type="caution">
    <text evidence="4">The sequence shown here is derived from an EMBL/GenBank/DDBJ whole genome shotgun (WGS) entry which is preliminary data.</text>
</comment>
<gene>
    <name evidence="4" type="ORF">ACJIZ3_017633</name>
</gene>
<accession>A0ABD3SW29</accession>
<dbReference type="InterPro" id="IPR012677">
    <property type="entry name" value="Nucleotide-bd_a/b_plait_sf"/>
</dbReference>
<dbReference type="EMBL" id="JBJXBP010000005">
    <property type="protein sequence ID" value="KAL3828831.1"/>
    <property type="molecule type" value="Genomic_DNA"/>
</dbReference>
<reference evidence="4 5" key="1">
    <citation type="submission" date="2024-12" db="EMBL/GenBank/DDBJ databases">
        <title>The unique morphological basis and parallel evolutionary history of personate flowers in Penstemon.</title>
        <authorList>
            <person name="Depatie T.H."/>
            <person name="Wessinger C.A."/>
        </authorList>
    </citation>
    <scope>NUCLEOTIDE SEQUENCE [LARGE SCALE GENOMIC DNA]</scope>
    <source>
        <strain evidence="4">WTNN_2</strain>
        <tissue evidence="4">Leaf</tissue>
    </source>
</reference>
<evidence type="ECO:0000313" key="4">
    <source>
        <dbReference type="EMBL" id="KAL3828831.1"/>
    </source>
</evidence>
<name>A0ABD3SW29_9LAMI</name>
<sequence>MALFCNTQNLFSTLQRNHAAQKPFLPRTSNFTTLKFEFVRPSVFAPVKFIDAVILNHKCCSSLSSSDELEKGPLSTSIIFIKGLAQSTSEKGVKMAFSQIGEVSRVKLVYDKKTKQPLGFAYVWFTREEHAHTAVEVMNFFDGKFIYVTIAKPGSCKPRPKPTPYKF</sequence>
<feature type="domain" description="RRM" evidence="3">
    <location>
        <begin position="77"/>
        <end position="153"/>
    </location>
</feature>
<dbReference type="Proteomes" id="UP001634393">
    <property type="component" value="Unassembled WGS sequence"/>
</dbReference>
<dbReference type="PROSITE" id="PS50102">
    <property type="entry name" value="RRM"/>
    <property type="match status" value="1"/>
</dbReference>
<dbReference type="InterPro" id="IPR052462">
    <property type="entry name" value="SLIRP/GR-RBP-like"/>
</dbReference>
<proteinExistence type="predicted"/>
<dbReference type="SMART" id="SM00360">
    <property type="entry name" value="RRM"/>
    <property type="match status" value="1"/>
</dbReference>
<dbReference type="Pfam" id="PF00076">
    <property type="entry name" value="RRM_1"/>
    <property type="match status" value="1"/>
</dbReference>
<dbReference type="InterPro" id="IPR000504">
    <property type="entry name" value="RRM_dom"/>
</dbReference>
<keyword evidence="1 2" id="KW-0694">RNA-binding</keyword>
<protein>
    <recommendedName>
        <fullName evidence="3">RRM domain-containing protein</fullName>
    </recommendedName>
</protein>
<dbReference type="CDD" id="cd00590">
    <property type="entry name" value="RRM_SF"/>
    <property type="match status" value="1"/>
</dbReference>
<evidence type="ECO:0000313" key="5">
    <source>
        <dbReference type="Proteomes" id="UP001634393"/>
    </source>
</evidence>
<evidence type="ECO:0000256" key="1">
    <source>
        <dbReference type="ARBA" id="ARBA00022884"/>
    </source>
</evidence>
<dbReference type="GO" id="GO:0003723">
    <property type="term" value="F:RNA binding"/>
    <property type="evidence" value="ECO:0007669"/>
    <property type="project" value="UniProtKB-UniRule"/>
</dbReference>
<dbReference type="PANTHER" id="PTHR48027">
    <property type="entry name" value="HETEROGENEOUS NUCLEAR RIBONUCLEOPROTEIN 87F-RELATED"/>
    <property type="match status" value="1"/>
</dbReference>
<evidence type="ECO:0000256" key="2">
    <source>
        <dbReference type="PROSITE-ProRule" id="PRU00176"/>
    </source>
</evidence>
<dbReference type="Gene3D" id="3.30.70.330">
    <property type="match status" value="1"/>
</dbReference>
<dbReference type="SUPFAM" id="SSF54928">
    <property type="entry name" value="RNA-binding domain, RBD"/>
    <property type="match status" value="1"/>
</dbReference>
<dbReference type="AlphaFoldDB" id="A0ABD3SW29"/>
<keyword evidence="5" id="KW-1185">Reference proteome</keyword>
<evidence type="ECO:0000259" key="3">
    <source>
        <dbReference type="PROSITE" id="PS50102"/>
    </source>
</evidence>